<evidence type="ECO:0000259" key="5">
    <source>
        <dbReference type="Pfam" id="PF05592"/>
    </source>
</evidence>
<dbReference type="InterPro" id="IPR008902">
    <property type="entry name" value="Rhamnosid_concanavalin"/>
</dbReference>
<dbReference type="InterPro" id="IPR035398">
    <property type="entry name" value="Bac_rhamnosid_C"/>
</dbReference>
<evidence type="ECO:0000259" key="8">
    <source>
        <dbReference type="Pfam" id="PF17390"/>
    </source>
</evidence>
<keyword evidence="4" id="KW-0732">Signal</keyword>
<dbReference type="InterPro" id="IPR016007">
    <property type="entry name" value="Alpha_rhamnosid"/>
</dbReference>
<organism evidence="9 10">
    <name type="scientific">Xanthocytophaga agilis</name>
    <dbReference type="NCBI Taxonomy" id="3048010"/>
    <lineage>
        <taxon>Bacteria</taxon>
        <taxon>Pseudomonadati</taxon>
        <taxon>Bacteroidota</taxon>
        <taxon>Cytophagia</taxon>
        <taxon>Cytophagales</taxon>
        <taxon>Rhodocytophagaceae</taxon>
        <taxon>Xanthocytophaga</taxon>
    </lineage>
</organism>
<feature type="domain" description="Alpha-L-rhamnosidase concanavalin-like" evidence="5">
    <location>
        <begin position="345"/>
        <end position="445"/>
    </location>
</feature>
<evidence type="ECO:0000313" key="10">
    <source>
        <dbReference type="Proteomes" id="UP001232063"/>
    </source>
</evidence>
<dbReference type="InterPro" id="IPR008928">
    <property type="entry name" value="6-hairpin_glycosidase_sf"/>
</dbReference>
<feature type="signal peptide" evidence="4">
    <location>
        <begin position="1"/>
        <end position="18"/>
    </location>
</feature>
<comment type="catalytic activity">
    <reaction evidence="1">
        <text>Hydrolysis of terminal non-reducing alpha-L-rhamnose residues in alpha-L-rhamnosides.</text>
        <dbReference type="EC" id="3.2.1.40"/>
    </reaction>
</comment>
<dbReference type="Pfam" id="PF17390">
    <property type="entry name" value="Bac_rhamnosid_C"/>
    <property type="match status" value="1"/>
</dbReference>
<dbReference type="EC" id="3.2.1.40" evidence="2"/>
<dbReference type="Pfam" id="PF25788">
    <property type="entry name" value="Ig_Rha78A_N"/>
    <property type="match status" value="1"/>
</dbReference>
<dbReference type="InterPro" id="IPR035396">
    <property type="entry name" value="Bac_rhamnosid6H"/>
</dbReference>
<accession>A0AAE3R2D1</accession>
<dbReference type="InterPro" id="IPR013737">
    <property type="entry name" value="Bac_rhamnosid_N"/>
</dbReference>
<comment type="caution">
    <text evidence="9">The sequence shown here is derived from an EMBL/GenBank/DDBJ whole genome shotgun (WGS) entry which is preliminary data.</text>
</comment>
<evidence type="ECO:0000256" key="2">
    <source>
        <dbReference type="ARBA" id="ARBA00012652"/>
    </source>
</evidence>
<dbReference type="PIRSF" id="PIRSF010631">
    <property type="entry name" value="A-rhamnsds"/>
    <property type="match status" value="1"/>
</dbReference>
<dbReference type="GO" id="GO:0030596">
    <property type="term" value="F:alpha-L-rhamnosidase activity"/>
    <property type="evidence" value="ECO:0007669"/>
    <property type="project" value="UniProtKB-EC"/>
</dbReference>
<dbReference type="Gene3D" id="1.50.10.10">
    <property type="match status" value="1"/>
</dbReference>
<dbReference type="AlphaFoldDB" id="A0AAE3R2D1"/>
<proteinExistence type="predicted"/>
<dbReference type="Pfam" id="PF08531">
    <property type="entry name" value="Bac_rhamnosid_N"/>
    <property type="match status" value="1"/>
</dbReference>
<feature type="domain" description="Bacterial alpha-L-rhamnosidase N-terminal" evidence="6">
    <location>
        <begin position="165"/>
        <end position="335"/>
    </location>
</feature>
<protein>
    <recommendedName>
        <fullName evidence="2">alpha-L-rhamnosidase</fullName>
        <ecNumber evidence="2">3.2.1.40</ecNumber>
    </recommendedName>
</protein>
<feature type="domain" description="Alpha-L-rhamnosidase C-terminal" evidence="8">
    <location>
        <begin position="800"/>
        <end position="877"/>
    </location>
</feature>
<evidence type="ECO:0000256" key="1">
    <source>
        <dbReference type="ARBA" id="ARBA00001445"/>
    </source>
</evidence>
<dbReference type="PANTHER" id="PTHR33307:SF6">
    <property type="entry name" value="ALPHA-RHAMNOSIDASE (EUROFUNG)-RELATED"/>
    <property type="match status" value="1"/>
</dbReference>
<name>A0AAE3R2D1_9BACT</name>
<dbReference type="Gene3D" id="2.60.40.10">
    <property type="entry name" value="Immunoglobulins"/>
    <property type="match status" value="1"/>
</dbReference>
<evidence type="ECO:0000259" key="6">
    <source>
        <dbReference type="Pfam" id="PF08531"/>
    </source>
</evidence>
<dbReference type="InterPro" id="IPR012341">
    <property type="entry name" value="6hp_glycosidase-like_sf"/>
</dbReference>
<dbReference type="Pfam" id="PF05592">
    <property type="entry name" value="Bac_rhamnosid"/>
    <property type="match status" value="1"/>
</dbReference>
<dbReference type="InterPro" id="IPR013783">
    <property type="entry name" value="Ig-like_fold"/>
</dbReference>
<sequence>MKPFIYLFLIFIAGTLAAQTLQVKDLSCEHKVNPIGIDVRQPRLSWKLNSDTRNTIQDSYEIRVATKQDFSVQSLVWSSGKVKSSESILQIYKGKATESGKRYYWQVRVWDTNDKESAWSEAAFWEMGILLPTEWKAKWIAPGMPGDTLKASSASLARKEFTINKPIASARVYVTAYGMYELYLNGQRVGQDLLTPGWTSYNSRLQYQVYDVTEQVRQGKNAVGAMIGDGWYRGTIGFDNSWNFYGNQLALLCQLHVRYQDGSQAIVGTDETWKATQDSPVRSSEIYNGEVYDARMEKKGWNVVGFNDKSWHKVRLVTHTFSNLIGSAGVPVRKIQEIKPKNIFRTPEGTLVADMGQNMVGWIRLKVSGSAGTKVVLRHSEILDKKGNFYTANLRQAKQRIEYILKGEGEETFEPHFTFQGFRFVAIEGFPGDIKPENLTGIVIHSDMKPIGTFECSNALVNQLQHNIQWGQKGNFVDVPTDCPQRDERLGWTGDAQVFCRTAGFNMDVAAFFTKWMRDVAADQYSDGGVPFVIPDVLKKVMKGTSAGWGDVALITPYTLYQIYGDKQMLEIQYPSMKAYVEYIHSKAGKSNIWRGGSVFGDWLFYRPGINSHPEPDGYTNNDYIATAFYAYSTHLLKETAHILGKQEDESQYAKLFEQIRETFIKEYVTPAGRIASDSQTAYVLALMFNLLPADLKPMATQHLVDDIKSRRNHLSTGFLGTPYLCHVLSDNGHTEVGYDLLLQEFYPSWLYPVKMGATTIWERWDGMKPDSTFQDEGMNSFNHYAYGAIGDWMYRVVAGIEVGKPGYKHILIQPQLPSDGRLTYAKASVNSPYGEIMSGWEQKNGQLKVTITIPANTTATIRLPRSNASDIKENGQALTAANKSAKMDKDTTVIEVGSGQYVFEYPLK</sequence>
<dbReference type="RefSeq" id="WP_314512455.1">
    <property type="nucleotide sequence ID" value="NZ_JASJOU010000005.1"/>
</dbReference>
<feature type="domain" description="Alpha-L-rhamnosidase six-hairpin glycosidase" evidence="7">
    <location>
        <begin position="451"/>
        <end position="798"/>
    </location>
</feature>
<evidence type="ECO:0000256" key="3">
    <source>
        <dbReference type="ARBA" id="ARBA00022801"/>
    </source>
</evidence>
<dbReference type="Proteomes" id="UP001232063">
    <property type="component" value="Unassembled WGS sequence"/>
</dbReference>
<dbReference type="Gene3D" id="2.60.420.10">
    <property type="entry name" value="Maltose phosphorylase, domain 3"/>
    <property type="match status" value="1"/>
</dbReference>
<evidence type="ECO:0000259" key="7">
    <source>
        <dbReference type="Pfam" id="PF17389"/>
    </source>
</evidence>
<feature type="chain" id="PRO_5041994969" description="alpha-L-rhamnosidase" evidence="4">
    <location>
        <begin position="19"/>
        <end position="909"/>
    </location>
</feature>
<evidence type="ECO:0000313" key="9">
    <source>
        <dbReference type="EMBL" id="MDJ1502416.1"/>
    </source>
</evidence>
<keyword evidence="3 9" id="KW-0378">Hydrolase</keyword>
<dbReference type="Gene3D" id="2.60.120.260">
    <property type="entry name" value="Galactose-binding domain-like"/>
    <property type="match status" value="2"/>
</dbReference>
<dbReference type="Pfam" id="PF17389">
    <property type="entry name" value="Bac_rhamnosid6H"/>
    <property type="match status" value="1"/>
</dbReference>
<dbReference type="SUPFAM" id="SSF48208">
    <property type="entry name" value="Six-hairpin glycosidases"/>
    <property type="match status" value="1"/>
</dbReference>
<dbReference type="EMBL" id="JASJOU010000005">
    <property type="protein sequence ID" value="MDJ1502416.1"/>
    <property type="molecule type" value="Genomic_DNA"/>
</dbReference>
<dbReference type="GO" id="GO:0005975">
    <property type="term" value="P:carbohydrate metabolic process"/>
    <property type="evidence" value="ECO:0007669"/>
    <property type="project" value="InterPro"/>
</dbReference>
<keyword evidence="10" id="KW-1185">Reference proteome</keyword>
<reference evidence="9" key="1">
    <citation type="submission" date="2023-05" db="EMBL/GenBank/DDBJ databases">
        <authorList>
            <person name="Zhang X."/>
        </authorList>
    </citation>
    <scope>NUCLEOTIDE SEQUENCE</scope>
    <source>
        <strain evidence="9">BD1B2-1</strain>
    </source>
</reference>
<gene>
    <name evidence="9" type="ORF">QNI22_17245</name>
</gene>
<dbReference type="PANTHER" id="PTHR33307">
    <property type="entry name" value="ALPHA-RHAMNOSIDASE (EUROFUNG)"/>
    <property type="match status" value="1"/>
</dbReference>
<evidence type="ECO:0000256" key="4">
    <source>
        <dbReference type="SAM" id="SignalP"/>
    </source>
</evidence>